<sequence>MDIILVGGGGHCRSVIDILEASGAYRIFGVLDLPAKGGTGILGYPVIGCDDDIPRLIREGQFRFLITLGQIKSPARRIALFQIIKDHGGCLPSIVSPLARVSRHAVVGEGTIVMHGALINAGARVGCNCIVNSRALVEHDVSVGDHCHLSTACVVNGAVQIGEGTFVGSGAVARENLEIGSGCIIGAGALVRKSLPPNSIYIGGGNGR</sequence>
<dbReference type="AlphaFoldDB" id="A0A1L3GJL5"/>
<feature type="binding site" evidence="3">
    <location>
        <position position="69"/>
    </location>
    <ligand>
        <name>substrate</name>
    </ligand>
</feature>
<accession>A0A1L3GJL5</accession>
<evidence type="ECO:0000259" key="4">
    <source>
        <dbReference type="Pfam" id="PF17836"/>
    </source>
</evidence>
<dbReference type="Pfam" id="PF00132">
    <property type="entry name" value="Hexapep"/>
    <property type="match status" value="1"/>
</dbReference>
<dbReference type="Proteomes" id="UP000182264">
    <property type="component" value="Chromosome"/>
</dbReference>
<dbReference type="NCBIfam" id="TIGR03570">
    <property type="entry name" value="NeuD_NnaD"/>
    <property type="match status" value="1"/>
</dbReference>
<dbReference type="RefSeq" id="WP_072287964.1">
    <property type="nucleotide sequence ID" value="NZ_CP015455.1"/>
</dbReference>
<organism evidence="5 6">
    <name type="scientific">Syntrophotalea acetylenica</name>
    <name type="common">Pelobacter acetylenicus</name>
    <dbReference type="NCBI Taxonomy" id="29542"/>
    <lineage>
        <taxon>Bacteria</taxon>
        <taxon>Pseudomonadati</taxon>
        <taxon>Thermodesulfobacteriota</taxon>
        <taxon>Desulfuromonadia</taxon>
        <taxon>Desulfuromonadales</taxon>
        <taxon>Syntrophotaleaceae</taxon>
        <taxon>Syntrophotalea</taxon>
    </lineage>
</organism>
<dbReference type="GO" id="GO:0016740">
    <property type="term" value="F:transferase activity"/>
    <property type="evidence" value="ECO:0007669"/>
    <property type="project" value="UniProtKB-KW"/>
</dbReference>
<comment type="similarity">
    <text evidence="1">Belongs to the transferase hexapeptide repeat family.</text>
</comment>
<evidence type="ECO:0000256" key="2">
    <source>
        <dbReference type="PIRSR" id="PIRSR620019-1"/>
    </source>
</evidence>
<dbReference type="InterPro" id="IPR041561">
    <property type="entry name" value="PglD_N"/>
</dbReference>
<dbReference type="InterPro" id="IPR011004">
    <property type="entry name" value="Trimer_LpxA-like_sf"/>
</dbReference>
<reference evidence="5 6" key="1">
    <citation type="journal article" date="2017" name="Genome Announc.">
        <title>Complete Genome Sequences of Two Acetylene-Fermenting Pelobacter acetylenicus Strains.</title>
        <authorList>
            <person name="Sutton J.M."/>
            <person name="Baesman S.M."/>
            <person name="Fierst J.L."/>
            <person name="Poret-Peterson A.T."/>
            <person name="Oremland R.S."/>
            <person name="Dunlap D.S."/>
            <person name="Akob D.M."/>
        </authorList>
    </citation>
    <scope>NUCLEOTIDE SEQUENCE [LARGE SCALE GENOMIC DNA]</scope>
    <source>
        <strain evidence="5 6">DSM 3247</strain>
    </source>
</reference>
<feature type="domain" description="PglD N-terminal" evidence="4">
    <location>
        <begin position="2"/>
        <end position="72"/>
    </location>
</feature>
<feature type="site" description="Increases basicity of active site His" evidence="2">
    <location>
        <position position="140"/>
    </location>
</feature>
<dbReference type="STRING" id="29542.A6070_09830"/>
<gene>
    <name evidence="5" type="ORF">A7E75_01220</name>
</gene>
<evidence type="ECO:0000256" key="3">
    <source>
        <dbReference type="PIRSR" id="PIRSR620019-2"/>
    </source>
</evidence>
<keyword evidence="6" id="KW-1185">Reference proteome</keyword>
<dbReference type="InterPro" id="IPR001451">
    <property type="entry name" value="Hexapep"/>
</dbReference>
<dbReference type="InterPro" id="IPR050179">
    <property type="entry name" value="Trans_hexapeptide_repeat"/>
</dbReference>
<feature type="active site" description="Proton acceptor" evidence="2">
    <location>
        <position position="139"/>
    </location>
</feature>
<dbReference type="Pfam" id="PF17836">
    <property type="entry name" value="PglD_N"/>
    <property type="match status" value="1"/>
</dbReference>
<dbReference type="InterPro" id="IPR020019">
    <property type="entry name" value="AcTrfase_PglD-like"/>
</dbReference>
<dbReference type="PANTHER" id="PTHR43300:SF7">
    <property type="entry name" value="UDP-N-ACETYLBACILLOSAMINE N-ACETYLTRANSFERASE"/>
    <property type="match status" value="1"/>
</dbReference>
<dbReference type="OrthoDB" id="9801456at2"/>
<protein>
    <submittedName>
        <fullName evidence="5">Acetyltransferase</fullName>
    </submittedName>
</protein>
<feature type="binding site" evidence="3">
    <location>
        <position position="148"/>
    </location>
    <ligand>
        <name>acetyl-CoA</name>
        <dbReference type="ChEBI" id="CHEBI:57288"/>
    </ligand>
</feature>
<keyword evidence="5" id="KW-0808">Transferase</keyword>
<dbReference type="PANTHER" id="PTHR43300">
    <property type="entry name" value="ACETYLTRANSFERASE"/>
    <property type="match status" value="1"/>
</dbReference>
<dbReference type="Gene3D" id="3.40.50.20">
    <property type="match status" value="1"/>
</dbReference>
<dbReference type="Gene3D" id="2.160.10.10">
    <property type="entry name" value="Hexapeptide repeat proteins"/>
    <property type="match status" value="1"/>
</dbReference>
<evidence type="ECO:0000256" key="1">
    <source>
        <dbReference type="ARBA" id="ARBA00007274"/>
    </source>
</evidence>
<proteinExistence type="inferred from homology"/>
<dbReference type="EMBL" id="CP015518">
    <property type="protein sequence ID" value="APG26126.1"/>
    <property type="molecule type" value="Genomic_DNA"/>
</dbReference>
<name>A0A1L3GJL5_SYNAC</name>
<dbReference type="KEGG" id="pace:A6070_09830"/>
<dbReference type="SUPFAM" id="SSF51161">
    <property type="entry name" value="Trimeric LpxA-like enzymes"/>
    <property type="match status" value="1"/>
</dbReference>
<dbReference type="CDD" id="cd03360">
    <property type="entry name" value="LbH_AT_putative"/>
    <property type="match status" value="1"/>
</dbReference>
<evidence type="ECO:0000313" key="6">
    <source>
        <dbReference type="Proteomes" id="UP000182264"/>
    </source>
</evidence>
<evidence type="ECO:0000313" key="5">
    <source>
        <dbReference type="EMBL" id="APG26126.1"/>
    </source>
</evidence>